<feature type="domain" description="AB hydrolase-1" evidence="4">
    <location>
        <begin position="171"/>
        <end position="341"/>
    </location>
</feature>
<comment type="similarity">
    <text evidence="2">Belongs to the AB hydrolase superfamily. Epoxide hydrolase family.</text>
</comment>
<keyword evidence="3" id="KW-0472">Membrane</keyword>
<dbReference type="EMBL" id="AZBU02000012">
    <property type="protein sequence ID" value="TKR59411.1"/>
    <property type="molecule type" value="Genomic_DNA"/>
</dbReference>
<reference evidence="5 6" key="1">
    <citation type="journal article" date="2015" name="Genome Biol.">
        <title>Comparative genomics of Steinernema reveals deeply conserved gene regulatory networks.</title>
        <authorList>
            <person name="Dillman A.R."/>
            <person name="Macchietto M."/>
            <person name="Porter C.F."/>
            <person name="Rogers A."/>
            <person name="Williams B."/>
            <person name="Antoshechkin I."/>
            <person name="Lee M.M."/>
            <person name="Goodwin Z."/>
            <person name="Lu X."/>
            <person name="Lewis E.E."/>
            <person name="Goodrich-Blair H."/>
            <person name="Stock S.P."/>
            <person name="Adams B.J."/>
            <person name="Sternberg P.W."/>
            <person name="Mortazavi A."/>
        </authorList>
    </citation>
    <scope>NUCLEOTIDE SEQUENCE [LARGE SCALE GENOMIC DNA]</scope>
    <source>
        <strain evidence="5 6">ALL</strain>
    </source>
</reference>
<evidence type="ECO:0000256" key="2">
    <source>
        <dbReference type="ARBA" id="ARBA00038334"/>
    </source>
</evidence>
<keyword evidence="6" id="KW-1185">Reference proteome</keyword>
<dbReference type="AlphaFoldDB" id="A0A4U5LTL4"/>
<dbReference type="Pfam" id="PF00561">
    <property type="entry name" value="Abhydrolase_1"/>
    <property type="match status" value="1"/>
</dbReference>
<dbReference type="GO" id="GO:0004301">
    <property type="term" value="F:epoxide hydrolase activity"/>
    <property type="evidence" value="ECO:0007669"/>
    <property type="project" value="UniProtKB-ARBA"/>
</dbReference>
<evidence type="ECO:0000259" key="4">
    <source>
        <dbReference type="Pfam" id="PF00561"/>
    </source>
</evidence>
<evidence type="ECO:0000313" key="5">
    <source>
        <dbReference type="EMBL" id="TKR59411.1"/>
    </source>
</evidence>
<reference evidence="5 6" key="2">
    <citation type="journal article" date="2019" name="G3 (Bethesda)">
        <title>Hybrid Assembly of the Genome of the Entomopathogenic Nematode Steinernema carpocapsae Identifies the X-Chromosome.</title>
        <authorList>
            <person name="Serra L."/>
            <person name="Macchietto M."/>
            <person name="Macias-Munoz A."/>
            <person name="McGill C.J."/>
            <person name="Rodriguez I.M."/>
            <person name="Rodriguez B."/>
            <person name="Murad R."/>
            <person name="Mortazavi A."/>
        </authorList>
    </citation>
    <scope>NUCLEOTIDE SEQUENCE [LARGE SCALE GENOMIC DNA]</scope>
    <source>
        <strain evidence="5 6">ALL</strain>
    </source>
</reference>
<evidence type="ECO:0000256" key="1">
    <source>
        <dbReference type="ARBA" id="ARBA00022801"/>
    </source>
</evidence>
<keyword evidence="3" id="KW-1133">Transmembrane helix</keyword>
<dbReference type="InterPro" id="IPR000073">
    <property type="entry name" value="AB_hydrolase_1"/>
</dbReference>
<feature type="transmembrane region" description="Helical" evidence="3">
    <location>
        <begin position="12"/>
        <end position="34"/>
    </location>
</feature>
<dbReference type="PANTHER" id="PTHR43329">
    <property type="entry name" value="EPOXIDE HYDROLASE"/>
    <property type="match status" value="1"/>
</dbReference>
<dbReference type="OrthoDB" id="408373at2759"/>
<proteinExistence type="inferred from homology"/>
<dbReference type="Gene3D" id="3.40.50.1820">
    <property type="entry name" value="alpha/beta hydrolase"/>
    <property type="match status" value="2"/>
</dbReference>
<name>A0A4U5LTL4_STECR</name>
<organism evidence="5 6">
    <name type="scientific">Steinernema carpocapsae</name>
    <name type="common">Entomopathogenic nematode</name>
    <dbReference type="NCBI Taxonomy" id="34508"/>
    <lineage>
        <taxon>Eukaryota</taxon>
        <taxon>Metazoa</taxon>
        <taxon>Ecdysozoa</taxon>
        <taxon>Nematoda</taxon>
        <taxon>Chromadorea</taxon>
        <taxon>Rhabditida</taxon>
        <taxon>Tylenchina</taxon>
        <taxon>Panagrolaimomorpha</taxon>
        <taxon>Strongyloidoidea</taxon>
        <taxon>Steinernematidae</taxon>
        <taxon>Steinernema</taxon>
    </lineage>
</organism>
<dbReference type="PRINTS" id="PR00412">
    <property type="entry name" value="EPOXHYDRLASE"/>
</dbReference>
<gene>
    <name evidence="5" type="ORF">L596_029085</name>
</gene>
<dbReference type="InterPro" id="IPR000639">
    <property type="entry name" value="Epox_hydrolase-like"/>
</dbReference>
<sequence>MTDQLPVVAASIRMVMMIMMSIFWTTVTAAYMVLEYFKFGKSYLEKKEHVKPHCLEGWTHGFANLKDIRMHYVEMGELGKPLMIFVHGFPEFWYSWRNQMKHFQSDYQGFLITLSKPTHLNYLHRHRPPRIWRYRQTRRNRELQRDAPYRRYPSAYRVLGPKESRNCRPRLGAALSWSFALNFPEYTDKLIIMNCPHPKAIAQMMKTPQQLLKSWYVFFFQCPDLPELRMEARDMRFLTSLFRGRRGGLVNQKNFTDDDLEAWKYTFGGKGAFTPPINFYRHSFRRFRPPTYETSFVIKAPTLILWGTSDNFLEKKGAELSVDMCEKATLKFIENCSHWVQQDCPEEVNKHMAEFLKQ</sequence>
<protein>
    <recommendedName>
        <fullName evidence="4">AB hydrolase-1 domain-containing protein</fullName>
    </recommendedName>
</protein>
<accession>A0A4U5LTL4</accession>
<dbReference type="STRING" id="34508.A0A4U5LTL4"/>
<dbReference type="SUPFAM" id="SSF53474">
    <property type="entry name" value="alpha/beta-Hydrolases"/>
    <property type="match status" value="2"/>
</dbReference>
<dbReference type="Proteomes" id="UP000298663">
    <property type="component" value="Unassembled WGS sequence"/>
</dbReference>
<keyword evidence="3" id="KW-0812">Transmembrane</keyword>
<keyword evidence="1" id="KW-0378">Hydrolase</keyword>
<evidence type="ECO:0000313" key="6">
    <source>
        <dbReference type="Proteomes" id="UP000298663"/>
    </source>
</evidence>
<evidence type="ECO:0000256" key="3">
    <source>
        <dbReference type="SAM" id="Phobius"/>
    </source>
</evidence>
<dbReference type="InterPro" id="IPR029058">
    <property type="entry name" value="AB_hydrolase_fold"/>
</dbReference>
<comment type="caution">
    <text evidence="5">The sequence shown here is derived from an EMBL/GenBank/DDBJ whole genome shotgun (WGS) entry which is preliminary data.</text>
</comment>